<dbReference type="Proteomes" id="UP000202922">
    <property type="component" value="Unassembled WGS sequence"/>
</dbReference>
<dbReference type="EMBL" id="FXYE01000002">
    <property type="protein sequence ID" value="SMX46583.1"/>
    <property type="molecule type" value="Genomic_DNA"/>
</dbReference>
<evidence type="ECO:0000256" key="1">
    <source>
        <dbReference type="SAM" id="MobiDB-lite"/>
    </source>
</evidence>
<accession>A0A238KUT1</accession>
<gene>
    <name evidence="3" type="ORF">COL8621_03171</name>
</gene>
<dbReference type="GO" id="GO:0003824">
    <property type="term" value="F:catalytic activity"/>
    <property type="evidence" value="ECO:0007669"/>
    <property type="project" value="InterPro"/>
</dbReference>
<reference evidence="4" key="1">
    <citation type="submission" date="2017-05" db="EMBL/GenBank/DDBJ databases">
        <authorList>
            <person name="Rodrigo-Torres L."/>
            <person name="Arahal R. D."/>
            <person name="Lucena T."/>
        </authorList>
    </citation>
    <scope>NUCLEOTIDE SEQUENCE [LARGE SCALE GENOMIC DNA]</scope>
    <source>
        <strain evidence="4">CECT 8621</strain>
    </source>
</reference>
<dbReference type="AlphaFoldDB" id="A0A238KUT1"/>
<protein>
    <recommendedName>
        <fullName evidence="2">Endonuclease/exonuclease/phosphatase domain-containing protein</fullName>
    </recommendedName>
</protein>
<sequence>MRDILSGDDPQVSAVISVITEVQPDVLLLQGIDYDLNGATVSALIDALDDAGQSFDFIHAGRPNSGVRTGLDHDGDGTTDSARDAQGFGRFPGEGGMALLSRFPIDTAGVKDFSALLWADLPGGELPVKDGAPFPSAELYTTQRLSSVAHWDVPVLVAGRPIHILAFHATPPVFDGPEDMNGLRNRDELRLWMRYLDGALGEPAPDGPFVVLGDANLDPFDGDGLGTAMQEFMADPRLRALYPESDGGRLAPQSGANAGHNGDPAQDTVAWADNGPGNMRVDYALPSVELTVTGTGVYWPAPGDPGAEVAAAASRHRLVWLDVMLER</sequence>
<evidence type="ECO:0000313" key="4">
    <source>
        <dbReference type="Proteomes" id="UP000202922"/>
    </source>
</evidence>
<evidence type="ECO:0000259" key="2">
    <source>
        <dbReference type="Pfam" id="PF03372"/>
    </source>
</evidence>
<feature type="domain" description="Endonuclease/exonuclease/phosphatase" evidence="2">
    <location>
        <begin position="7"/>
        <end position="316"/>
    </location>
</feature>
<dbReference type="InterPro" id="IPR036691">
    <property type="entry name" value="Endo/exonu/phosph_ase_sf"/>
</dbReference>
<evidence type="ECO:0000313" key="3">
    <source>
        <dbReference type="EMBL" id="SMX46583.1"/>
    </source>
</evidence>
<proteinExistence type="predicted"/>
<dbReference type="Gene3D" id="3.60.10.10">
    <property type="entry name" value="Endonuclease/exonuclease/phosphatase"/>
    <property type="match status" value="1"/>
</dbReference>
<keyword evidence="4" id="KW-1185">Reference proteome</keyword>
<dbReference type="SUPFAM" id="SSF56219">
    <property type="entry name" value="DNase I-like"/>
    <property type="match status" value="1"/>
</dbReference>
<organism evidence="3 4">
    <name type="scientific">Actibacterium lipolyticum</name>
    <dbReference type="NCBI Taxonomy" id="1524263"/>
    <lineage>
        <taxon>Bacteria</taxon>
        <taxon>Pseudomonadati</taxon>
        <taxon>Pseudomonadota</taxon>
        <taxon>Alphaproteobacteria</taxon>
        <taxon>Rhodobacterales</taxon>
        <taxon>Roseobacteraceae</taxon>
        <taxon>Actibacterium</taxon>
    </lineage>
</organism>
<name>A0A238KUT1_9RHOB</name>
<feature type="region of interest" description="Disordered" evidence="1">
    <location>
        <begin position="243"/>
        <end position="273"/>
    </location>
</feature>
<dbReference type="InterPro" id="IPR005135">
    <property type="entry name" value="Endo/exonuclease/phosphatase"/>
</dbReference>
<dbReference type="Pfam" id="PF03372">
    <property type="entry name" value="Exo_endo_phos"/>
    <property type="match status" value="1"/>
</dbReference>
<dbReference type="RefSeq" id="WP_306345727.1">
    <property type="nucleotide sequence ID" value="NZ_FXYE01000002.1"/>
</dbReference>